<dbReference type="Proteomes" id="UP000198623">
    <property type="component" value="Unassembled WGS sequence"/>
</dbReference>
<keyword evidence="7" id="KW-0560">Oxidoreductase</keyword>
<evidence type="ECO:0000256" key="2">
    <source>
        <dbReference type="ARBA" id="ARBA00022485"/>
    </source>
</evidence>
<dbReference type="SFLD" id="SFLDG01066">
    <property type="entry name" value="organic_radical-activating_enz"/>
    <property type="match status" value="1"/>
</dbReference>
<proteinExistence type="inferred from homology"/>
<evidence type="ECO:0000256" key="7">
    <source>
        <dbReference type="PIRNR" id="PIRNR000368"/>
    </source>
</evidence>
<keyword evidence="6" id="KW-0411">Iron-sulfur</keyword>
<accession>A0A1I2TTL2</accession>
<name>A0A1I2TTL2_9GAMM</name>
<dbReference type="PIRSF" id="PIRSF000368">
    <property type="entry name" value="NrdG"/>
    <property type="match status" value="1"/>
</dbReference>
<protein>
    <recommendedName>
        <fullName evidence="7">Anaerobic ribonucleoside-triphosphate reductase-activating protein</fullName>
        <ecNumber evidence="7">1.97.1.-</ecNumber>
    </recommendedName>
</protein>
<dbReference type="STRING" id="1045558.SAMN05216175_11111"/>
<keyword evidence="3" id="KW-0949">S-adenosyl-L-methionine</keyword>
<dbReference type="AlphaFoldDB" id="A0A1I2TTL2"/>
<keyword evidence="9" id="KW-1185">Reference proteome</keyword>
<evidence type="ECO:0000313" key="9">
    <source>
        <dbReference type="Proteomes" id="UP000198623"/>
    </source>
</evidence>
<dbReference type="InterPro" id="IPR034457">
    <property type="entry name" value="Organic_radical-activating"/>
</dbReference>
<dbReference type="Pfam" id="PF13353">
    <property type="entry name" value="Fer4_12"/>
    <property type="match status" value="1"/>
</dbReference>
<keyword evidence="5" id="KW-0408">Iron</keyword>
<dbReference type="GO" id="GO:0004748">
    <property type="term" value="F:ribonucleoside-diphosphate reductase activity, thioredoxin disulfide as acceptor"/>
    <property type="evidence" value="ECO:0007669"/>
    <property type="project" value="TreeGrafter"/>
</dbReference>
<organism evidence="8 9">
    <name type="scientific">Neptunomonas qingdaonensis</name>
    <dbReference type="NCBI Taxonomy" id="1045558"/>
    <lineage>
        <taxon>Bacteria</taxon>
        <taxon>Pseudomonadati</taxon>
        <taxon>Pseudomonadota</taxon>
        <taxon>Gammaproteobacteria</taxon>
        <taxon>Oceanospirillales</taxon>
        <taxon>Oceanospirillaceae</taxon>
        <taxon>Neptunomonas</taxon>
    </lineage>
</organism>
<dbReference type="GO" id="GO:0051539">
    <property type="term" value="F:4 iron, 4 sulfur cluster binding"/>
    <property type="evidence" value="ECO:0007669"/>
    <property type="project" value="UniProtKB-KW"/>
</dbReference>
<comment type="function">
    <text evidence="7">Activation of anaerobic ribonucleoside-triphosphate reductase under anaerobic conditions by generation of an organic free radical, using S-adenosylmethionine and reduced flavodoxin as cosubstrates to produce 5'-deoxy-adenosine.</text>
</comment>
<dbReference type="SFLD" id="SFLDG01063">
    <property type="entry name" value="activating_enzymes__group_1"/>
    <property type="match status" value="1"/>
</dbReference>
<dbReference type="SUPFAM" id="SSF102114">
    <property type="entry name" value="Radical SAM enzymes"/>
    <property type="match status" value="1"/>
</dbReference>
<gene>
    <name evidence="8" type="ORF">SAMN05216175_11111</name>
</gene>
<keyword evidence="2" id="KW-0004">4Fe-4S</keyword>
<dbReference type="GO" id="GO:0046872">
    <property type="term" value="F:metal ion binding"/>
    <property type="evidence" value="ECO:0007669"/>
    <property type="project" value="UniProtKB-KW"/>
</dbReference>
<dbReference type="InterPro" id="IPR012837">
    <property type="entry name" value="NrdG"/>
</dbReference>
<dbReference type="Gene3D" id="3.20.20.70">
    <property type="entry name" value="Aldolase class I"/>
    <property type="match status" value="1"/>
</dbReference>
<dbReference type="PANTHER" id="PTHR30352:SF2">
    <property type="entry name" value="ANAEROBIC RIBONUCLEOSIDE-TRIPHOSPHATE REDUCTASE-ACTIVATING PROTEIN"/>
    <property type="match status" value="1"/>
</dbReference>
<dbReference type="EC" id="1.97.1.-" evidence="7"/>
<dbReference type="InterPro" id="IPR007197">
    <property type="entry name" value="rSAM"/>
</dbReference>
<keyword evidence="4" id="KW-0479">Metal-binding</keyword>
<sequence length="188" mass="21563">MDFGTQFNIAHIEPCTHIYGPGKRFTIWLQGCSLACRNCWNKDMWPSKAKQLLERELLLQRICNTKNIDGITLLGGEPMQQAANTQWLIQTLRQQTELSIMVYTGYEPSELDQKGLWDTLSDHADLIIAGRYDETLRDTYQQWRGSSNQQLIYPVNSRLKQQAIQLNEMEIIISEHAGVTVLGYPDSS</sequence>
<dbReference type="InterPro" id="IPR058240">
    <property type="entry name" value="rSAM_sf"/>
</dbReference>
<dbReference type="RefSeq" id="WP_177201198.1">
    <property type="nucleotide sequence ID" value="NZ_FOOU01000011.1"/>
</dbReference>
<dbReference type="EMBL" id="FOOU01000011">
    <property type="protein sequence ID" value="SFG68188.1"/>
    <property type="molecule type" value="Genomic_DNA"/>
</dbReference>
<comment type="cofactor">
    <cofactor evidence="1">
        <name>[4Fe-4S] cluster</name>
        <dbReference type="ChEBI" id="CHEBI:49883"/>
    </cofactor>
</comment>
<evidence type="ECO:0000256" key="6">
    <source>
        <dbReference type="ARBA" id="ARBA00023014"/>
    </source>
</evidence>
<dbReference type="SFLD" id="SFLDS00029">
    <property type="entry name" value="Radical_SAM"/>
    <property type="match status" value="1"/>
</dbReference>
<evidence type="ECO:0000256" key="1">
    <source>
        <dbReference type="ARBA" id="ARBA00001966"/>
    </source>
</evidence>
<comment type="similarity">
    <text evidence="7">Belongs to the organic radical-activating enzymes family.</text>
</comment>
<evidence type="ECO:0000313" key="8">
    <source>
        <dbReference type="EMBL" id="SFG68188.1"/>
    </source>
</evidence>
<evidence type="ECO:0000256" key="5">
    <source>
        <dbReference type="ARBA" id="ARBA00023004"/>
    </source>
</evidence>
<dbReference type="InterPro" id="IPR013785">
    <property type="entry name" value="Aldolase_TIM"/>
</dbReference>
<reference evidence="9" key="1">
    <citation type="submission" date="2016-10" db="EMBL/GenBank/DDBJ databases">
        <authorList>
            <person name="Varghese N."/>
            <person name="Submissions S."/>
        </authorList>
    </citation>
    <scope>NUCLEOTIDE SEQUENCE [LARGE SCALE GENOMIC DNA]</scope>
    <source>
        <strain evidence="9">CGMCC 1.10971</strain>
    </source>
</reference>
<evidence type="ECO:0000256" key="4">
    <source>
        <dbReference type="ARBA" id="ARBA00022723"/>
    </source>
</evidence>
<dbReference type="SFLD" id="SFLDF00299">
    <property type="entry name" value="anaerobic_ribonucleoside-triph"/>
    <property type="match status" value="1"/>
</dbReference>
<dbReference type="GO" id="GO:0043365">
    <property type="term" value="F:[formate-C-acetyltransferase]-activating enzyme activity"/>
    <property type="evidence" value="ECO:0007669"/>
    <property type="project" value="InterPro"/>
</dbReference>
<dbReference type="PANTHER" id="PTHR30352">
    <property type="entry name" value="PYRUVATE FORMATE-LYASE-ACTIVATING ENZYME"/>
    <property type="match status" value="1"/>
</dbReference>
<evidence type="ECO:0000256" key="3">
    <source>
        <dbReference type="ARBA" id="ARBA00022691"/>
    </source>
</evidence>